<dbReference type="Proteomes" id="UP001191082">
    <property type="component" value="Unassembled WGS sequence"/>
</dbReference>
<evidence type="ECO:0000313" key="1">
    <source>
        <dbReference type="EMBL" id="TMV14927.1"/>
    </source>
</evidence>
<accession>A0ABY2XEB1</accession>
<name>A0ABY2XEB1_9RHOB</name>
<keyword evidence="2" id="KW-1185">Reference proteome</keyword>
<organism evidence="1 2">
    <name type="scientific">Arenibacterium halophilum</name>
    <dbReference type="NCBI Taxonomy" id="2583821"/>
    <lineage>
        <taxon>Bacteria</taxon>
        <taxon>Pseudomonadati</taxon>
        <taxon>Pseudomonadota</taxon>
        <taxon>Alphaproteobacteria</taxon>
        <taxon>Rhodobacterales</taxon>
        <taxon>Paracoccaceae</taxon>
        <taxon>Arenibacterium</taxon>
    </lineage>
</organism>
<gene>
    <name evidence="1" type="ORF">FGK64_02825</name>
</gene>
<comment type="caution">
    <text evidence="1">The sequence shown here is derived from an EMBL/GenBank/DDBJ whole genome shotgun (WGS) entry which is preliminary data.</text>
</comment>
<dbReference type="EMBL" id="VCPC01000001">
    <property type="protein sequence ID" value="TMV14927.1"/>
    <property type="molecule type" value="Genomic_DNA"/>
</dbReference>
<reference evidence="1 2" key="1">
    <citation type="submission" date="2019-05" db="EMBL/GenBank/DDBJ databases">
        <title>Marivita sp. nov. isolated from sea sediment.</title>
        <authorList>
            <person name="Kim W."/>
        </authorList>
    </citation>
    <scope>NUCLEOTIDE SEQUENCE [LARGE SCALE GENOMIC DNA]</scope>
    <source>
        <strain evidence="1 2">CAU 1492</strain>
    </source>
</reference>
<sequence length="189" mass="21151">MTPDQIQAFIYGLTRLTRETGIELDIETGVSLRPRTSGNYAAEDTPLGYRIGVLDADDDRGAVPKHFLRSLKSDDERFREAFERSRGRIDPDFVLIDDLEGLRDVGSPRAGNIPGPSEVVAEFSSDAQDHLRTETEVRIEVHLSDEHYAIAKQLVADGYAGSVNGVLRDALDLVILTEKRRRWPSDKED</sequence>
<evidence type="ECO:0000313" key="2">
    <source>
        <dbReference type="Proteomes" id="UP001191082"/>
    </source>
</evidence>
<dbReference type="RefSeq" id="WP_138862279.1">
    <property type="nucleotide sequence ID" value="NZ_VCPC01000001.1"/>
</dbReference>
<proteinExistence type="predicted"/>
<protein>
    <submittedName>
        <fullName evidence="1">Uncharacterized protein</fullName>
    </submittedName>
</protein>